<dbReference type="Pfam" id="PF04818">
    <property type="entry name" value="CID"/>
    <property type="match status" value="1"/>
</dbReference>
<feature type="compositionally biased region" description="Polar residues" evidence="1">
    <location>
        <begin position="156"/>
        <end position="168"/>
    </location>
</feature>
<dbReference type="Gene3D" id="1.25.40.90">
    <property type="match status" value="1"/>
</dbReference>
<dbReference type="SMART" id="SM00582">
    <property type="entry name" value="RPR"/>
    <property type="match status" value="1"/>
</dbReference>
<feature type="compositionally biased region" description="Polar residues" evidence="1">
    <location>
        <begin position="453"/>
        <end position="463"/>
    </location>
</feature>
<dbReference type="InterPro" id="IPR008942">
    <property type="entry name" value="ENTH_VHS"/>
</dbReference>
<evidence type="ECO:0000313" key="4">
    <source>
        <dbReference type="Proteomes" id="UP000294933"/>
    </source>
</evidence>
<evidence type="ECO:0000256" key="1">
    <source>
        <dbReference type="SAM" id="MobiDB-lite"/>
    </source>
</evidence>
<gene>
    <name evidence="3" type="ORF">BD410DRAFT_763959</name>
</gene>
<dbReference type="STRING" id="50990.A0A4Y7QG58"/>
<dbReference type="VEuPathDB" id="FungiDB:BD410DRAFT_763959"/>
<sequence length="671" mass="71540">MEAFESTLKEVVHGKRVSQSKMTKLTEIAMQNMENDTQLVSILYRTHKSLPVAAKVSSLYAFDALCRAARSHATKQGLTGDIHAEKGNSATFLLKVEGVLDGLVKDMISSEGSDAKEKTKKILDIWTKASTFSPAVLSRLSDLAAKAEKGKETKKSPTATSDPRVQQHTPPGVTTPPVPVTPTAESAQATLLALLSGAAAAAAGSANGQTPANIGNPALVTASQPQLEPLQLALLQQLANKAHLGSVTPVQTVPVPVPVVPQYAPPNAGANNMRIASSSPPRKQHPNSDRRDPRFNSRHDEYSERNQGRDDYHDDRREYRGGRGGFRGRGRDDFKGRFGDRERFRDRDEEWGSAKRLRSRSRSRSPPHGRFAGGRRDVKTYSPPRRPTMPQHPHASSPGRLAPPEAAETGKDEFGRDIRPASPEPDKIGAANDNGELHTIAAPTEQKQEPTAEPSTSTASISEVTPVAAGSKSSAASTTSGGGGLESFDIATFDFTNPASWVALGEAFKVTHGYLPSQEELMMLISGGAMMMGTGVPAPQPMDEDTQWGGQSWGGPSHSQVGRGGYRGGRGRGRGWMSRGGYGSGSSQTEHGEWGYAGNSYGQESEAIVLGGDTSDVGKTNMEVESAISGPSEQNMQTEIEKPTSTGGGPGGQMRKVGDRWIFVKKGAMTA</sequence>
<reference evidence="3 4" key="1">
    <citation type="submission" date="2018-06" db="EMBL/GenBank/DDBJ databases">
        <title>A transcriptomic atlas of mushroom development highlights an independent origin of complex multicellularity.</title>
        <authorList>
            <consortium name="DOE Joint Genome Institute"/>
            <person name="Krizsan K."/>
            <person name="Almasi E."/>
            <person name="Merenyi Z."/>
            <person name="Sahu N."/>
            <person name="Viragh M."/>
            <person name="Koszo T."/>
            <person name="Mondo S."/>
            <person name="Kiss B."/>
            <person name="Balint B."/>
            <person name="Kues U."/>
            <person name="Barry K."/>
            <person name="Hegedus J.C."/>
            <person name="Henrissat B."/>
            <person name="Johnson J."/>
            <person name="Lipzen A."/>
            <person name="Ohm R."/>
            <person name="Nagy I."/>
            <person name="Pangilinan J."/>
            <person name="Yan J."/>
            <person name="Xiong Y."/>
            <person name="Grigoriev I.V."/>
            <person name="Hibbett D.S."/>
            <person name="Nagy L.G."/>
        </authorList>
    </citation>
    <scope>NUCLEOTIDE SEQUENCE [LARGE SCALE GENOMIC DNA]</scope>
    <source>
        <strain evidence="3 4">SZMC22713</strain>
    </source>
</reference>
<feature type="region of interest" description="Disordered" evidence="1">
    <location>
        <begin position="628"/>
        <end position="656"/>
    </location>
</feature>
<dbReference type="AlphaFoldDB" id="A0A4Y7QG58"/>
<feature type="compositionally biased region" description="Basic residues" evidence="1">
    <location>
        <begin position="355"/>
        <end position="367"/>
    </location>
</feature>
<feature type="domain" description="CID" evidence="2">
    <location>
        <begin position="1"/>
        <end position="148"/>
    </location>
</feature>
<evidence type="ECO:0000313" key="3">
    <source>
        <dbReference type="EMBL" id="TDL26663.1"/>
    </source>
</evidence>
<keyword evidence="4" id="KW-1185">Reference proteome</keyword>
<feature type="region of interest" description="Disordered" evidence="1">
    <location>
        <begin position="545"/>
        <end position="572"/>
    </location>
</feature>
<protein>
    <recommendedName>
        <fullName evidence="2">CID domain-containing protein</fullName>
    </recommendedName>
</protein>
<feature type="region of interest" description="Disordered" evidence="1">
    <location>
        <begin position="264"/>
        <end position="482"/>
    </location>
</feature>
<proteinExistence type="predicted"/>
<feature type="compositionally biased region" description="Basic and acidic residues" evidence="1">
    <location>
        <begin position="329"/>
        <end position="353"/>
    </location>
</feature>
<dbReference type="OrthoDB" id="79367at2759"/>
<dbReference type="InterPro" id="IPR006569">
    <property type="entry name" value="CID_dom"/>
</dbReference>
<feature type="compositionally biased region" description="Basic and acidic residues" evidence="1">
    <location>
        <begin position="286"/>
        <end position="321"/>
    </location>
</feature>
<accession>A0A4Y7QG58</accession>
<name>A0A4Y7QG58_9AGAM</name>
<feature type="compositionally biased region" description="Low complexity" evidence="1">
    <location>
        <begin position="468"/>
        <end position="479"/>
    </location>
</feature>
<feature type="region of interest" description="Disordered" evidence="1">
    <location>
        <begin position="147"/>
        <end position="182"/>
    </location>
</feature>
<dbReference type="EMBL" id="ML170161">
    <property type="protein sequence ID" value="TDL26663.1"/>
    <property type="molecule type" value="Genomic_DNA"/>
</dbReference>
<feature type="compositionally biased region" description="Polar residues" evidence="1">
    <location>
        <begin position="629"/>
        <end position="638"/>
    </location>
</feature>
<dbReference type="PROSITE" id="PS51391">
    <property type="entry name" value="CID"/>
    <property type="match status" value="1"/>
</dbReference>
<dbReference type="SUPFAM" id="SSF48464">
    <property type="entry name" value="ENTH/VHS domain"/>
    <property type="match status" value="1"/>
</dbReference>
<evidence type="ECO:0000259" key="2">
    <source>
        <dbReference type="PROSITE" id="PS51391"/>
    </source>
</evidence>
<organism evidence="3 4">
    <name type="scientific">Rickenella mellea</name>
    <dbReference type="NCBI Taxonomy" id="50990"/>
    <lineage>
        <taxon>Eukaryota</taxon>
        <taxon>Fungi</taxon>
        <taxon>Dikarya</taxon>
        <taxon>Basidiomycota</taxon>
        <taxon>Agaricomycotina</taxon>
        <taxon>Agaricomycetes</taxon>
        <taxon>Hymenochaetales</taxon>
        <taxon>Rickenellaceae</taxon>
        <taxon>Rickenella</taxon>
    </lineage>
</organism>
<feature type="compositionally biased region" description="Basic and acidic residues" evidence="1">
    <location>
        <begin position="408"/>
        <end position="427"/>
    </location>
</feature>
<dbReference type="Proteomes" id="UP000294933">
    <property type="component" value="Unassembled WGS sequence"/>
</dbReference>